<evidence type="ECO:0000256" key="1">
    <source>
        <dbReference type="SAM" id="MobiDB-lite"/>
    </source>
</evidence>
<dbReference type="EMBL" id="AP014966">
    <property type="protein sequence ID" value="BAT09850.1"/>
    <property type="molecule type" value="Genomic_DNA"/>
</dbReference>
<keyword evidence="4" id="KW-1185">Reference proteome</keyword>
<evidence type="ECO:0000313" key="3">
    <source>
        <dbReference type="EMBL" id="BAT09850.1"/>
    </source>
</evidence>
<dbReference type="Gramene" id="Os10t0141500-00">
    <property type="protein sequence ID" value="Os10t0141500-00"/>
    <property type="gene ID" value="Os10g0141500"/>
</dbReference>
<evidence type="ECO:0000259" key="2">
    <source>
        <dbReference type="Pfam" id="PF13963"/>
    </source>
</evidence>
<dbReference type="AlphaFoldDB" id="A0A0N7KRF2"/>
<dbReference type="PaxDb" id="39947-A0A0N7KRF2"/>
<reference evidence="3 4" key="3">
    <citation type="journal article" date="2013" name="Rice">
        <title>Improvement of the Oryza sativa Nipponbare reference genome using next generation sequence and optical map data.</title>
        <authorList>
            <person name="Kawahara Y."/>
            <person name="de la Bastide M."/>
            <person name="Hamilton J.P."/>
            <person name="Kanamori H."/>
            <person name="McCombie W.R."/>
            <person name="Ouyang S."/>
            <person name="Schwartz D.C."/>
            <person name="Tanaka T."/>
            <person name="Wu J."/>
            <person name="Zhou S."/>
            <person name="Childs K.L."/>
            <person name="Davidson R.M."/>
            <person name="Lin H."/>
            <person name="Quesada-Ocampo L."/>
            <person name="Vaillancourt B."/>
            <person name="Sakai H."/>
            <person name="Lee S.S."/>
            <person name="Kim J."/>
            <person name="Numa H."/>
            <person name="Itoh T."/>
            <person name="Buell C.R."/>
            <person name="Matsumoto T."/>
        </authorList>
    </citation>
    <scope>NUCLEOTIDE SEQUENCE [LARGE SCALE GENOMIC DNA]</scope>
    <source>
        <strain evidence="4">cv. Nipponbare</strain>
    </source>
</reference>
<feature type="region of interest" description="Disordered" evidence="1">
    <location>
        <begin position="1"/>
        <end position="21"/>
    </location>
</feature>
<reference evidence="3 4" key="2">
    <citation type="journal article" date="2013" name="Plant Cell Physiol.">
        <title>Rice Annotation Project Database (RAP-DB): an integrative and interactive database for rice genomics.</title>
        <authorList>
            <person name="Sakai H."/>
            <person name="Lee S.S."/>
            <person name="Tanaka T."/>
            <person name="Numa H."/>
            <person name="Kim J."/>
            <person name="Kawahara Y."/>
            <person name="Wakimoto H."/>
            <person name="Yang C.C."/>
            <person name="Iwamoto M."/>
            <person name="Abe T."/>
            <person name="Yamada Y."/>
            <person name="Muto A."/>
            <person name="Inokuchi H."/>
            <person name="Ikemura T."/>
            <person name="Matsumoto T."/>
            <person name="Sasaki T."/>
            <person name="Itoh T."/>
        </authorList>
    </citation>
    <scope>NUCLEOTIDE SEQUENCE [LARGE SCALE GENOMIC DNA]</scope>
    <source>
        <strain evidence="4">cv. Nipponbare</strain>
    </source>
</reference>
<proteinExistence type="predicted"/>
<feature type="compositionally biased region" description="Polar residues" evidence="1">
    <location>
        <begin position="1"/>
        <end position="13"/>
    </location>
</feature>
<dbReference type="InterPro" id="IPR029480">
    <property type="entry name" value="Transpos_assoc"/>
</dbReference>
<evidence type="ECO:0000313" key="4">
    <source>
        <dbReference type="Proteomes" id="UP000059680"/>
    </source>
</evidence>
<dbReference type="Pfam" id="PF13963">
    <property type="entry name" value="Transpos_assoc"/>
    <property type="match status" value="1"/>
</dbReference>
<protein>
    <submittedName>
        <fullName evidence="3">Os10g0141500 protein</fullName>
    </submittedName>
</protein>
<organism evidence="3 4">
    <name type="scientific">Oryza sativa subsp. japonica</name>
    <name type="common">Rice</name>
    <dbReference type="NCBI Taxonomy" id="39947"/>
    <lineage>
        <taxon>Eukaryota</taxon>
        <taxon>Viridiplantae</taxon>
        <taxon>Streptophyta</taxon>
        <taxon>Embryophyta</taxon>
        <taxon>Tracheophyta</taxon>
        <taxon>Spermatophyta</taxon>
        <taxon>Magnoliopsida</taxon>
        <taxon>Liliopsida</taxon>
        <taxon>Poales</taxon>
        <taxon>Poaceae</taxon>
        <taxon>BOP clade</taxon>
        <taxon>Oryzoideae</taxon>
        <taxon>Oryzeae</taxon>
        <taxon>Oryzinae</taxon>
        <taxon>Oryza</taxon>
        <taxon>Oryza sativa</taxon>
    </lineage>
</organism>
<name>A0A0N7KRF2_ORYSJ</name>
<dbReference type="InParanoid" id="A0A0N7KRF2"/>
<dbReference type="Proteomes" id="UP000059680">
    <property type="component" value="Chromosome 10"/>
</dbReference>
<accession>A0A0N7KRF2</accession>
<reference evidence="4" key="1">
    <citation type="journal article" date="2005" name="Nature">
        <title>The map-based sequence of the rice genome.</title>
        <authorList>
            <consortium name="International rice genome sequencing project (IRGSP)"/>
            <person name="Matsumoto T."/>
            <person name="Wu J."/>
            <person name="Kanamori H."/>
            <person name="Katayose Y."/>
            <person name="Fujisawa M."/>
            <person name="Namiki N."/>
            <person name="Mizuno H."/>
            <person name="Yamamoto K."/>
            <person name="Antonio B.A."/>
            <person name="Baba T."/>
            <person name="Sakata K."/>
            <person name="Nagamura Y."/>
            <person name="Aoki H."/>
            <person name="Arikawa K."/>
            <person name="Arita K."/>
            <person name="Bito T."/>
            <person name="Chiden Y."/>
            <person name="Fujitsuka N."/>
            <person name="Fukunaka R."/>
            <person name="Hamada M."/>
            <person name="Harada C."/>
            <person name="Hayashi A."/>
            <person name="Hijishita S."/>
            <person name="Honda M."/>
            <person name="Hosokawa S."/>
            <person name="Ichikawa Y."/>
            <person name="Idonuma A."/>
            <person name="Iijima M."/>
            <person name="Ikeda M."/>
            <person name="Ikeno M."/>
            <person name="Ito K."/>
            <person name="Ito S."/>
            <person name="Ito T."/>
            <person name="Ito Y."/>
            <person name="Ito Y."/>
            <person name="Iwabuchi A."/>
            <person name="Kamiya K."/>
            <person name="Karasawa W."/>
            <person name="Kurita K."/>
            <person name="Katagiri S."/>
            <person name="Kikuta A."/>
            <person name="Kobayashi H."/>
            <person name="Kobayashi N."/>
            <person name="Machita K."/>
            <person name="Maehara T."/>
            <person name="Masukawa M."/>
            <person name="Mizubayashi T."/>
            <person name="Mukai Y."/>
            <person name="Nagasaki H."/>
            <person name="Nagata Y."/>
            <person name="Naito S."/>
            <person name="Nakashima M."/>
            <person name="Nakama Y."/>
            <person name="Nakamichi Y."/>
            <person name="Nakamura M."/>
            <person name="Meguro A."/>
            <person name="Negishi M."/>
            <person name="Ohta I."/>
            <person name="Ohta T."/>
            <person name="Okamoto M."/>
            <person name="Ono N."/>
            <person name="Saji S."/>
            <person name="Sakaguchi M."/>
            <person name="Sakai K."/>
            <person name="Shibata M."/>
            <person name="Shimokawa T."/>
            <person name="Song J."/>
            <person name="Takazaki Y."/>
            <person name="Terasawa K."/>
            <person name="Tsugane M."/>
            <person name="Tsuji K."/>
            <person name="Ueda S."/>
            <person name="Waki K."/>
            <person name="Yamagata H."/>
            <person name="Yamamoto M."/>
            <person name="Yamamoto S."/>
            <person name="Yamane H."/>
            <person name="Yoshiki S."/>
            <person name="Yoshihara R."/>
            <person name="Yukawa K."/>
            <person name="Zhong H."/>
            <person name="Yano M."/>
            <person name="Yuan Q."/>
            <person name="Ouyang S."/>
            <person name="Liu J."/>
            <person name="Jones K.M."/>
            <person name="Gansberger K."/>
            <person name="Moffat K."/>
            <person name="Hill J."/>
            <person name="Bera J."/>
            <person name="Fadrosh D."/>
            <person name="Jin S."/>
            <person name="Johri S."/>
            <person name="Kim M."/>
            <person name="Overton L."/>
            <person name="Reardon M."/>
            <person name="Tsitrin T."/>
            <person name="Vuong H."/>
            <person name="Weaver B."/>
            <person name="Ciecko A."/>
            <person name="Tallon L."/>
            <person name="Jackson J."/>
            <person name="Pai G."/>
            <person name="Aken S.V."/>
            <person name="Utterback T."/>
            <person name="Reidmuller S."/>
            <person name="Feldblyum T."/>
            <person name="Hsiao J."/>
            <person name="Zismann V."/>
            <person name="Iobst S."/>
            <person name="de Vazeille A.R."/>
            <person name="Buell C.R."/>
            <person name="Ying K."/>
            <person name="Li Y."/>
            <person name="Lu T."/>
            <person name="Huang Y."/>
            <person name="Zhao Q."/>
            <person name="Feng Q."/>
            <person name="Zhang L."/>
            <person name="Zhu J."/>
            <person name="Weng Q."/>
            <person name="Mu J."/>
            <person name="Lu Y."/>
            <person name="Fan D."/>
            <person name="Liu Y."/>
            <person name="Guan J."/>
            <person name="Zhang Y."/>
            <person name="Yu S."/>
            <person name="Liu X."/>
            <person name="Zhang Y."/>
            <person name="Hong G."/>
            <person name="Han B."/>
            <person name="Choisne N."/>
            <person name="Demange N."/>
            <person name="Orjeda G."/>
            <person name="Samain S."/>
            <person name="Cattolico L."/>
            <person name="Pelletier E."/>
            <person name="Couloux A."/>
            <person name="Segurens B."/>
            <person name="Wincker P."/>
            <person name="D'Hont A."/>
            <person name="Scarpelli C."/>
            <person name="Weissenbach J."/>
            <person name="Salanoubat M."/>
            <person name="Quetier F."/>
            <person name="Yu Y."/>
            <person name="Kim H.R."/>
            <person name="Rambo T."/>
            <person name="Currie J."/>
            <person name="Collura K."/>
            <person name="Luo M."/>
            <person name="Yang T."/>
            <person name="Ammiraju J.S.S."/>
            <person name="Engler F."/>
            <person name="Soderlund C."/>
            <person name="Wing R.A."/>
            <person name="Palmer L.E."/>
            <person name="de la Bastide M."/>
            <person name="Spiegel L."/>
            <person name="Nascimento L."/>
            <person name="Zutavern T."/>
            <person name="O'Shaughnessy A."/>
            <person name="Dike S."/>
            <person name="Dedhia N."/>
            <person name="Preston R."/>
            <person name="Balija V."/>
            <person name="McCombie W.R."/>
            <person name="Chow T."/>
            <person name="Chen H."/>
            <person name="Chung M."/>
            <person name="Chen C."/>
            <person name="Shaw J."/>
            <person name="Wu H."/>
            <person name="Hsiao K."/>
            <person name="Chao Y."/>
            <person name="Chu M."/>
            <person name="Cheng C."/>
            <person name="Hour A."/>
            <person name="Lee P."/>
            <person name="Lin S."/>
            <person name="Lin Y."/>
            <person name="Liou J."/>
            <person name="Liu S."/>
            <person name="Hsing Y."/>
            <person name="Raghuvanshi S."/>
            <person name="Mohanty A."/>
            <person name="Bharti A.K."/>
            <person name="Gaur A."/>
            <person name="Gupta V."/>
            <person name="Kumar D."/>
            <person name="Ravi V."/>
            <person name="Vij S."/>
            <person name="Kapur A."/>
            <person name="Khurana P."/>
            <person name="Khurana P."/>
            <person name="Khurana J.P."/>
            <person name="Tyagi A.K."/>
            <person name="Gaikwad K."/>
            <person name="Singh A."/>
            <person name="Dalal V."/>
            <person name="Srivastava S."/>
            <person name="Dixit A."/>
            <person name="Pal A.K."/>
            <person name="Ghazi I.A."/>
            <person name="Yadav M."/>
            <person name="Pandit A."/>
            <person name="Bhargava A."/>
            <person name="Sureshbabu K."/>
            <person name="Batra K."/>
            <person name="Sharma T.R."/>
            <person name="Mohapatra T."/>
            <person name="Singh N.K."/>
            <person name="Messing J."/>
            <person name="Nelson A.B."/>
            <person name="Fuks G."/>
            <person name="Kavchok S."/>
            <person name="Keizer G."/>
            <person name="Linton E."/>
            <person name="Llaca V."/>
            <person name="Song R."/>
            <person name="Tanyolac B."/>
            <person name="Young S."/>
            <person name="Ho-Il K."/>
            <person name="Hahn J.H."/>
            <person name="Sangsakoo G."/>
            <person name="Vanavichit A."/>
            <person name="de Mattos Luiz.A.T."/>
            <person name="Zimmer P.D."/>
            <person name="Malone G."/>
            <person name="Dellagostin O."/>
            <person name="de Oliveira A.C."/>
            <person name="Bevan M."/>
            <person name="Bancroft I."/>
            <person name="Minx P."/>
            <person name="Cordum H."/>
            <person name="Wilson R."/>
            <person name="Cheng Z."/>
            <person name="Jin W."/>
            <person name="Jiang J."/>
            <person name="Leong S.A."/>
            <person name="Iwama H."/>
            <person name="Gojobori T."/>
            <person name="Itoh T."/>
            <person name="Niimura Y."/>
            <person name="Fujii Y."/>
            <person name="Habara T."/>
            <person name="Sakai H."/>
            <person name="Sato Y."/>
            <person name="Wilson G."/>
            <person name="Kumar K."/>
            <person name="McCouch S."/>
            <person name="Juretic N."/>
            <person name="Hoen D."/>
            <person name="Wright S."/>
            <person name="Bruskiewich R."/>
            <person name="Bureau T."/>
            <person name="Miyao A."/>
            <person name="Hirochika H."/>
            <person name="Nishikawa T."/>
            <person name="Kadowaki K."/>
            <person name="Sugiura M."/>
            <person name="Burr B."/>
            <person name="Sasaki T."/>
        </authorList>
    </citation>
    <scope>NUCLEOTIDE SEQUENCE [LARGE SCALE GENOMIC DNA]</scope>
    <source>
        <strain evidence="4">cv. Nipponbare</strain>
    </source>
</reference>
<sequence length="116" mass="13268">EAPKSSSLGSLQTAGEVDQRLPHPLQLGRKMERTWMNCKLFSKEHPEGVTEFMDFVSKNLSGSQKILCPCRKCLNGYINIKDVWRMTYLCTGCLTHTLGGYIMENHWSWSLKMLSI</sequence>
<gene>
    <name evidence="3" type="ordered locus">Os10g0141500</name>
    <name evidence="3" type="ORF">OSNPB_100141500</name>
</gene>
<feature type="domain" description="Transposase-associated" evidence="2">
    <location>
        <begin position="33"/>
        <end position="92"/>
    </location>
</feature>
<feature type="non-terminal residue" evidence="3">
    <location>
        <position position="1"/>
    </location>
</feature>